<name>A0AAV2RGD5_MEGNR</name>
<dbReference type="AlphaFoldDB" id="A0AAV2RGD5"/>
<keyword evidence="2" id="KW-1185">Reference proteome</keyword>
<reference evidence="1 2" key="1">
    <citation type="submission" date="2024-05" db="EMBL/GenBank/DDBJ databases">
        <authorList>
            <person name="Wallberg A."/>
        </authorList>
    </citation>
    <scope>NUCLEOTIDE SEQUENCE [LARGE SCALE GENOMIC DNA]</scope>
</reference>
<accession>A0AAV2RGD5</accession>
<evidence type="ECO:0000313" key="1">
    <source>
        <dbReference type="EMBL" id="CAL4124977.1"/>
    </source>
</evidence>
<dbReference type="Proteomes" id="UP001497623">
    <property type="component" value="Unassembled WGS sequence"/>
</dbReference>
<comment type="caution">
    <text evidence="1">The sequence shown here is derived from an EMBL/GenBank/DDBJ whole genome shotgun (WGS) entry which is preliminary data.</text>
</comment>
<dbReference type="EMBL" id="CAXKWB010023267">
    <property type="protein sequence ID" value="CAL4124977.1"/>
    <property type="molecule type" value="Genomic_DNA"/>
</dbReference>
<evidence type="ECO:0000313" key="2">
    <source>
        <dbReference type="Proteomes" id="UP001497623"/>
    </source>
</evidence>
<proteinExistence type="predicted"/>
<organism evidence="1 2">
    <name type="scientific">Meganyctiphanes norvegica</name>
    <name type="common">Northern krill</name>
    <name type="synonym">Thysanopoda norvegica</name>
    <dbReference type="NCBI Taxonomy" id="48144"/>
    <lineage>
        <taxon>Eukaryota</taxon>
        <taxon>Metazoa</taxon>
        <taxon>Ecdysozoa</taxon>
        <taxon>Arthropoda</taxon>
        <taxon>Crustacea</taxon>
        <taxon>Multicrustacea</taxon>
        <taxon>Malacostraca</taxon>
        <taxon>Eumalacostraca</taxon>
        <taxon>Eucarida</taxon>
        <taxon>Euphausiacea</taxon>
        <taxon>Euphausiidae</taxon>
        <taxon>Meganyctiphanes</taxon>
    </lineage>
</organism>
<gene>
    <name evidence="1" type="ORF">MNOR_LOCUS24909</name>
</gene>
<feature type="non-terminal residue" evidence="1">
    <location>
        <position position="146"/>
    </location>
</feature>
<protein>
    <submittedName>
        <fullName evidence="1">Uncharacterized protein</fullName>
    </submittedName>
</protein>
<sequence length="146" mass="16981">LTLSIKINEANYHNLNQSNQNILSKELSTHYNSSIRNQSDFINHTSNKKVSDFSIYKIKTNETEEWPLKYRTLQEALKGLEGFQYEDEGESWECTTCYYVVRMMSNYVYYGGNLNGTIEKTLHNICSMVVDYDPDTFCTGIISQKE</sequence>
<feature type="non-terminal residue" evidence="1">
    <location>
        <position position="1"/>
    </location>
</feature>